<dbReference type="PROSITE" id="PS50076">
    <property type="entry name" value="DNAJ_2"/>
    <property type="match status" value="1"/>
</dbReference>
<dbReference type="FunFam" id="2.60.260.20:FF:000013">
    <property type="entry name" value="DnaJ subfamily B member 11"/>
    <property type="match status" value="1"/>
</dbReference>
<proteinExistence type="predicted"/>
<dbReference type="GO" id="GO:0051082">
    <property type="term" value="F:unfolded protein binding"/>
    <property type="evidence" value="ECO:0007669"/>
    <property type="project" value="InterPro"/>
</dbReference>
<dbReference type="InterPro" id="IPR018253">
    <property type="entry name" value="DnaJ_domain_CS"/>
</dbReference>
<dbReference type="Gene3D" id="2.60.260.20">
    <property type="entry name" value="Urease metallochaperone UreE, N-terminal domain"/>
    <property type="match status" value="2"/>
</dbReference>
<dbReference type="PROSITE" id="PS00636">
    <property type="entry name" value="DNAJ_1"/>
    <property type="match status" value="1"/>
</dbReference>
<reference evidence="2" key="2">
    <citation type="journal article" date="2021" name="PeerJ">
        <title>Extensive microbial diversity within the chicken gut microbiome revealed by metagenomics and culture.</title>
        <authorList>
            <person name="Gilroy R."/>
            <person name="Ravi A."/>
            <person name="Getino M."/>
            <person name="Pursley I."/>
            <person name="Horton D.L."/>
            <person name="Alikhan N.F."/>
            <person name="Baker D."/>
            <person name="Gharbi K."/>
            <person name="Hall N."/>
            <person name="Watson M."/>
            <person name="Adriaenssens E.M."/>
            <person name="Foster-Nyarko E."/>
            <person name="Jarju S."/>
            <person name="Secka A."/>
            <person name="Antonio M."/>
            <person name="Oren A."/>
            <person name="Chaudhuri R.R."/>
            <person name="La Ragione R."/>
            <person name="Hildebrand F."/>
            <person name="Pallen M.J."/>
        </authorList>
    </citation>
    <scope>NUCLEOTIDE SEQUENCE</scope>
    <source>
        <strain evidence="2">ChiW3-316</strain>
    </source>
</reference>
<dbReference type="InterPro" id="IPR002939">
    <property type="entry name" value="DnaJ_C"/>
</dbReference>
<comment type="caution">
    <text evidence="2">The sequence shown here is derived from an EMBL/GenBank/DDBJ whole genome shotgun (WGS) entry which is preliminary data.</text>
</comment>
<feature type="domain" description="J" evidence="1">
    <location>
        <begin position="4"/>
        <end position="69"/>
    </location>
</feature>
<dbReference type="PANTHER" id="PTHR43096">
    <property type="entry name" value="DNAJ HOMOLOG 1, MITOCHONDRIAL-RELATED"/>
    <property type="match status" value="1"/>
</dbReference>
<dbReference type="InterPro" id="IPR001623">
    <property type="entry name" value="DnaJ_domain"/>
</dbReference>
<gene>
    <name evidence="2" type="ORF">IAD20_04785</name>
</gene>
<dbReference type="Proteomes" id="UP000824107">
    <property type="component" value="Unassembled WGS sequence"/>
</dbReference>
<dbReference type="GO" id="GO:0042026">
    <property type="term" value="P:protein refolding"/>
    <property type="evidence" value="ECO:0007669"/>
    <property type="project" value="TreeGrafter"/>
</dbReference>
<reference evidence="2" key="1">
    <citation type="submission" date="2020-10" db="EMBL/GenBank/DDBJ databases">
        <authorList>
            <person name="Gilroy R."/>
        </authorList>
    </citation>
    <scope>NUCLEOTIDE SEQUENCE</scope>
    <source>
        <strain evidence="2">ChiW3-316</strain>
    </source>
</reference>
<dbReference type="SMART" id="SM00271">
    <property type="entry name" value="DnaJ"/>
    <property type="match status" value="1"/>
</dbReference>
<name>A0A9D1SAX6_9PROT</name>
<dbReference type="Pfam" id="PF01556">
    <property type="entry name" value="DnaJ_C"/>
    <property type="match status" value="1"/>
</dbReference>
<dbReference type="PRINTS" id="PR00625">
    <property type="entry name" value="JDOMAIN"/>
</dbReference>
<dbReference type="EMBL" id="DVNC01000029">
    <property type="protein sequence ID" value="HIU53376.1"/>
    <property type="molecule type" value="Genomic_DNA"/>
</dbReference>
<dbReference type="CDD" id="cd06257">
    <property type="entry name" value="DnaJ"/>
    <property type="match status" value="1"/>
</dbReference>
<dbReference type="PANTHER" id="PTHR43096:SF10">
    <property type="entry name" value="CHAPERONE PROTEIN DNAJ A6, CHLOROPLASTIC"/>
    <property type="match status" value="1"/>
</dbReference>
<dbReference type="CDD" id="cd10747">
    <property type="entry name" value="DnaJ_C"/>
    <property type="match status" value="1"/>
</dbReference>
<dbReference type="SUPFAM" id="SSF46565">
    <property type="entry name" value="Chaperone J-domain"/>
    <property type="match status" value="1"/>
</dbReference>
<accession>A0A9D1SAX6</accession>
<dbReference type="SUPFAM" id="SSF49493">
    <property type="entry name" value="HSP40/DnaJ peptide-binding domain"/>
    <property type="match status" value="2"/>
</dbReference>
<dbReference type="GO" id="GO:0005737">
    <property type="term" value="C:cytoplasm"/>
    <property type="evidence" value="ECO:0007669"/>
    <property type="project" value="TreeGrafter"/>
</dbReference>
<evidence type="ECO:0000259" key="1">
    <source>
        <dbReference type="PROSITE" id="PS50076"/>
    </source>
</evidence>
<dbReference type="InterPro" id="IPR008971">
    <property type="entry name" value="HSP40/DnaJ_pept-bd"/>
</dbReference>
<sequence length="312" mass="32819">MNKNLYHVLGISKDASEAEIKSAYRKLARKYHPDLNKDDKSAAEKFKEVSCAYDILGDKEKRKKYDSGEIDCDGKPTGYGAGFGGAGGNYQSYSYGGGNPFGAGGFGGSAGGFDFSSIFGDDIFSQFGGAAQGGFSGRGRRPRKGEDINYTMQIDFLTAAQGAEKTVSLNGKSINVKIPAGTQNGQTLRLKGLGQPSLSGGEAGDVLITMNVGGHPYFSADGLNILLELPITMKEAVLGAKVTIPTISGKVAVNVPPYSTSGEKLRLKGKGIKSKSGQGDEIVTLKIVAPKIKNAELEKALAGLPDENVRTF</sequence>
<dbReference type="InterPro" id="IPR036869">
    <property type="entry name" value="J_dom_sf"/>
</dbReference>
<organism evidence="2 3">
    <name type="scientific">Candidatus Scatocola faecipullorum</name>
    <dbReference type="NCBI Taxonomy" id="2840917"/>
    <lineage>
        <taxon>Bacteria</taxon>
        <taxon>Pseudomonadati</taxon>
        <taxon>Pseudomonadota</taxon>
        <taxon>Alphaproteobacteria</taxon>
        <taxon>Rhodospirillales</taxon>
        <taxon>Rhodospirillaceae</taxon>
        <taxon>Rhodospirillaceae incertae sedis</taxon>
        <taxon>Candidatus Scatocola</taxon>
    </lineage>
</organism>
<dbReference type="Gene3D" id="1.10.287.110">
    <property type="entry name" value="DnaJ domain"/>
    <property type="match status" value="1"/>
</dbReference>
<protein>
    <submittedName>
        <fullName evidence="2">DnaJ domain-containing protein</fullName>
    </submittedName>
</protein>
<evidence type="ECO:0000313" key="3">
    <source>
        <dbReference type="Proteomes" id="UP000824107"/>
    </source>
</evidence>
<evidence type="ECO:0000313" key="2">
    <source>
        <dbReference type="EMBL" id="HIU53376.1"/>
    </source>
</evidence>
<dbReference type="Pfam" id="PF00226">
    <property type="entry name" value="DnaJ"/>
    <property type="match status" value="1"/>
</dbReference>
<dbReference type="AlphaFoldDB" id="A0A9D1SAX6"/>